<dbReference type="AlphaFoldDB" id="A0A974P2D7"/>
<organism evidence="2">
    <name type="scientific">Phenylobacterium glaciei</name>
    <dbReference type="NCBI Taxonomy" id="2803784"/>
    <lineage>
        <taxon>Bacteria</taxon>
        <taxon>Pseudomonadati</taxon>
        <taxon>Pseudomonadota</taxon>
        <taxon>Alphaproteobacteria</taxon>
        <taxon>Caulobacterales</taxon>
        <taxon>Caulobacteraceae</taxon>
        <taxon>Phenylobacterium</taxon>
    </lineage>
</organism>
<evidence type="ECO:0000313" key="2">
    <source>
        <dbReference type="EMBL" id="QQZ49438.1"/>
    </source>
</evidence>
<feature type="signal peptide" evidence="1">
    <location>
        <begin position="1"/>
        <end position="33"/>
    </location>
</feature>
<name>A0A974P2D7_9CAUL</name>
<dbReference type="EMBL" id="CP068570">
    <property type="protein sequence ID" value="QQZ49438.1"/>
    <property type="molecule type" value="Genomic_DNA"/>
</dbReference>
<proteinExistence type="predicted"/>
<protein>
    <submittedName>
        <fullName evidence="2">Uncharacterized protein</fullName>
    </submittedName>
</protein>
<keyword evidence="1" id="KW-0732">Signal</keyword>
<evidence type="ECO:0000256" key="1">
    <source>
        <dbReference type="SAM" id="SignalP"/>
    </source>
</evidence>
<reference evidence="2" key="1">
    <citation type="submission" date="2021-01" db="EMBL/GenBank/DDBJ databases">
        <title>Genome sequence of Phenylobacterium sp. 20VBR1 isolated from a valley glaceir, Ny-Alesund, Svalbard.</title>
        <authorList>
            <person name="Thomas F.A."/>
            <person name="Krishnan K.P."/>
            <person name="Sinha R.K."/>
        </authorList>
    </citation>
    <scope>NUCLEOTIDE SEQUENCE</scope>
    <source>
        <strain evidence="2">20VBR1</strain>
    </source>
</reference>
<sequence>MQSSPARSRTRKSVWLAGSALVIGLVSGVPAWAADAEAGSVKIDPENADYGTRVEELVVTGPTSPPPRPR</sequence>
<accession>A0A974P2D7</accession>
<gene>
    <name evidence="2" type="ORF">JKL49_20945</name>
</gene>
<feature type="chain" id="PRO_5037478612" evidence="1">
    <location>
        <begin position="34"/>
        <end position="70"/>
    </location>
</feature>